<name>A0A381N8L1_9ZZZZ</name>
<evidence type="ECO:0000256" key="10">
    <source>
        <dbReference type="ARBA" id="ARBA00023136"/>
    </source>
</evidence>
<dbReference type="PANTHER" id="PTHR48086:SF6">
    <property type="entry name" value="CATION_ACETATE SYMPORTER ACTP"/>
    <property type="match status" value="1"/>
</dbReference>
<dbReference type="GO" id="GO:0015293">
    <property type="term" value="F:symporter activity"/>
    <property type="evidence" value="ECO:0007669"/>
    <property type="project" value="UniProtKB-KW"/>
</dbReference>
<evidence type="ECO:0000256" key="2">
    <source>
        <dbReference type="ARBA" id="ARBA00006434"/>
    </source>
</evidence>
<reference evidence="12" key="1">
    <citation type="submission" date="2018-05" db="EMBL/GenBank/DDBJ databases">
        <authorList>
            <person name="Lanie J.A."/>
            <person name="Ng W.-L."/>
            <person name="Kazmierczak K.M."/>
            <person name="Andrzejewski T.M."/>
            <person name="Davidsen T.M."/>
            <person name="Wayne K.J."/>
            <person name="Tettelin H."/>
            <person name="Glass J.I."/>
            <person name="Rusch D."/>
            <person name="Podicherti R."/>
            <person name="Tsui H.-C.T."/>
            <person name="Winkler M.E."/>
        </authorList>
    </citation>
    <scope>NUCLEOTIDE SEQUENCE</scope>
</reference>
<feature type="transmembrane region" description="Helical" evidence="11">
    <location>
        <begin position="70"/>
        <end position="89"/>
    </location>
</feature>
<evidence type="ECO:0000313" key="12">
    <source>
        <dbReference type="EMBL" id="SUZ49903.1"/>
    </source>
</evidence>
<evidence type="ECO:0000256" key="1">
    <source>
        <dbReference type="ARBA" id="ARBA00004651"/>
    </source>
</evidence>
<dbReference type="GO" id="GO:0005886">
    <property type="term" value="C:plasma membrane"/>
    <property type="evidence" value="ECO:0007669"/>
    <property type="project" value="UniProtKB-SubCell"/>
</dbReference>
<evidence type="ECO:0008006" key="13">
    <source>
        <dbReference type="Google" id="ProtNLM"/>
    </source>
</evidence>
<dbReference type="InterPro" id="IPR038377">
    <property type="entry name" value="Na/Glc_symporter_sf"/>
</dbReference>
<dbReference type="Gene3D" id="1.20.1730.10">
    <property type="entry name" value="Sodium/glucose cotransporter"/>
    <property type="match status" value="1"/>
</dbReference>
<feature type="transmembrane region" description="Helical" evidence="11">
    <location>
        <begin position="181"/>
        <end position="204"/>
    </location>
</feature>
<feature type="transmembrane region" description="Helical" evidence="11">
    <location>
        <begin position="6"/>
        <end position="22"/>
    </location>
</feature>
<feature type="transmembrane region" description="Helical" evidence="11">
    <location>
        <begin position="265"/>
        <end position="291"/>
    </location>
</feature>
<organism evidence="12">
    <name type="scientific">marine metagenome</name>
    <dbReference type="NCBI Taxonomy" id="408172"/>
    <lineage>
        <taxon>unclassified sequences</taxon>
        <taxon>metagenomes</taxon>
        <taxon>ecological metagenomes</taxon>
    </lineage>
</organism>
<dbReference type="InterPro" id="IPR050277">
    <property type="entry name" value="Sodium:Solute_Symporter"/>
</dbReference>
<evidence type="ECO:0000256" key="5">
    <source>
        <dbReference type="ARBA" id="ARBA00022692"/>
    </source>
</evidence>
<feature type="transmembrane region" description="Helical" evidence="11">
    <location>
        <begin position="115"/>
        <end position="140"/>
    </location>
</feature>
<dbReference type="InterPro" id="IPR018212">
    <property type="entry name" value="Na/solute_symporter_CS"/>
</dbReference>
<keyword evidence="10 11" id="KW-0472">Membrane</keyword>
<feature type="transmembrane region" description="Helical" evidence="11">
    <location>
        <begin position="224"/>
        <end position="244"/>
    </location>
</feature>
<evidence type="ECO:0000256" key="9">
    <source>
        <dbReference type="ARBA" id="ARBA00023065"/>
    </source>
</evidence>
<evidence type="ECO:0000256" key="7">
    <source>
        <dbReference type="ARBA" id="ARBA00022989"/>
    </source>
</evidence>
<proteinExistence type="inferred from homology"/>
<feature type="transmembrane region" description="Helical" evidence="11">
    <location>
        <begin position="397"/>
        <end position="418"/>
    </location>
</feature>
<keyword evidence="3" id="KW-0813">Transport</keyword>
<comment type="subcellular location">
    <subcellularLocation>
        <location evidence="1">Cell membrane</location>
        <topology evidence="1">Multi-pass membrane protein</topology>
    </subcellularLocation>
</comment>
<feature type="transmembrane region" description="Helical" evidence="11">
    <location>
        <begin position="323"/>
        <end position="352"/>
    </location>
</feature>
<dbReference type="GO" id="GO:0006847">
    <property type="term" value="P:plasma membrane acetate transport"/>
    <property type="evidence" value="ECO:0007669"/>
    <property type="project" value="TreeGrafter"/>
</dbReference>
<feature type="transmembrane region" description="Helical" evidence="11">
    <location>
        <begin position="430"/>
        <end position="454"/>
    </location>
</feature>
<comment type="similarity">
    <text evidence="2">Belongs to the sodium:solute symporter (SSF) (TC 2.A.21) family.</text>
</comment>
<evidence type="ECO:0000256" key="4">
    <source>
        <dbReference type="ARBA" id="ARBA00022475"/>
    </source>
</evidence>
<gene>
    <name evidence="12" type="ORF">METZ01_LOCUS2757</name>
</gene>
<evidence type="ECO:0000256" key="11">
    <source>
        <dbReference type="SAM" id="Phobius"/>
    </source>
</evidence>
<keyword evidence="4" id="KW-1003">Cell membrane</keyword>
<dbReference type="GO" id="GO:0015123">
    <property type="term" value="F:acetate transmembrane transporter activity"/>
    <property type="evidence" value="ECO:0007669"/>
    <property type="project" value="TreeGrafter"/>
</dbReference>
<protein>
    <recommendedName>
        <fullName evidence="13">Cation acetate symporter</fullName>
    </recommendedName>
</protein>
<evidence type="ECO:0000256" key="6">
    <source>
        <dbReference type="ARBA" id="ARBA00022847"/>
    </source>
</evidence>
<evidence type="ECO:0000256" key="8">
    <source>
        <dbReference type="ARBA" id="ARBA00023053"/>
    </source>
</evidence>
<accession>A0A381N8L1</accession>
<dbReference type="PROSITE" id="PS50283">
    <property type="entry name" value="NA_SOLUT_SYMP_3"/>
    <property type="match status" value="1"/>
</dbReference>
<sequence>MGISLFFIVIIGTIGLTIIASRRTSSAADFFVADGKIGGVSNGFAIAGDFMSAATLLGITAIIFGAGYDAVIYLGAPLGAFSIMIYLMTDKLKALGRYSFTDIICSRLKERPIRILAAITTLSFTLMYLMAQIVGAGALIEVLFGISYLWAVVIVTILMVIYVAIGGMFATTWVQITKAILLLAGVTVLALLTLASFDFSFSAMYAQAQGNHGTDGLLTKGGGLGLSTISAISLGIGLCLGLAGSPHLLMRFFTVKDKAAARVSAGVALGCISYVNTLIFFVIGIGSVALVKGNSAYLDASGGVIGGDNMVSVHLANAVGGEVFLGIIAAVAFATILAVVAGLMLASVTALTHDIYSNVIKTGEIDQSRQVKLSKIAAVFLGIIVALLGIAFERQNIAYLVSLALAIGASTNFPLLILSMYWPGLTTRGAVAGGVVGLVTAIVLVVLGPAVWVGVFGNGQPIFPQAFPALYSVTLAFFTMWLVSILDRSEQATQDREKFQVMDAI</sequence>
<keyword evidence="8" id="KW-0915">Sodium</keyword>
<dbReference type="AlphaFoldDB" id="A0A381N8L1"/>
<dbReference type="PROSITE" id="PS00456">
    <property type="entry name" value="NA_SOLUT_SYMP_1"/>
    <property type="match status" value="1"/>
</dbReference>
<dbReference type="CDD" id="cd11480">
    <property type="entry name" value="SLC5sbd_u4"/>
    <property type="match status" value="1"/>
</dbReference>
<feature type="transmembrane region" description="Helical" evidence="11">
    <location>
        <begin position="466"/>
        <end position="486"/>
    </location>
</feature>
<evidence type="ECO:0000256" key="3">
    <source>
        <dbReference type="ARBA" id="ARBA00022448"/>
    </source>
</evidence>
<dbReference type="InterPro" id="IPR001734">
    <property type="entry name" value="Na/solute_symporter"/>
</dbReference>
<feature type="transmembrane region" description="Helical" evidence="11">
    <location>
        <begin position="373"/>
        <end position="391"/>
    </location>
</feature>
<keyword evidence="9" id="KW-0406">Ion transport</keyword>
<dbReference type="Pfam" id="PF00474">
    <property type="entry name" value="SSF"/>
    <property type="match status" value="1"/>
</dbReference>
<dbReference type="PANTHER" id="PTHR48086">
    <property type="entry name" value="SODIUM/PROLINE SYMPORTER-RELATED"/>
    <property type="match status" value="1"/>
</dbReference>
<dbReference type="GO" id="GO:0006811">
    <property type="term" value="P:monoatomic ion transport"/>
    <property type="evidence" value="ECO:0007669"/>
    <property type="project" value="UniProtKB-KW"/>
</dbReference>
<feature type="transmembrane region" description="Helical" evidence="11">
    <location>
        <begin position="43"/>
        <end position="64"/>
    </location>
</feature>
<keyword evidence="5 11" id="KW-0812">Transmembrane</keyword>
<keyword evidence="6" id="KW-0769">Symport</keyword>
<feature type="transmembrane region" description="Helical" evidence="11">
    <location>
        <begin position="146"/>
        <end position="169"/>
    </location>
</feature>
<dbReference type="EMBL" id="UINC01000142">
    <property type="protein sequence ID" value="SUZ49903.1"/>
    <property type="molecule type" value="Genomic_DNA"/>
</dbReference>
<keyword evidence="7 11" id="KW-1133">Transmembrane helix</keyword>